<dbReference type="EMBL" id="QHCT01000002">
    <property type="protein sequence ID" value="RHX90775.1"/>
    <property type="molecule type" value="Genomic_DNA"/>
</dbReference>
<dbReference type="AlphaFoldDB" id="A0A396Z802"/>
<dbReference type="Pfam" id="PF14312">
    <property type="entry name" value="FG-GAP_2"/>
    <property type="match status" value="6"/>
</dbReference>
<evidence type="ECO:0000256" key="1">
    <source>
        <dbReference type="ARBA" id="ARBA00022729"/>
    </source>
</evidence>
<dbReference type="InterPro" id="IPR013783">
    <property type="entry name" value="Ig-like_fold"/>
</dbReference>
<protein>
    <recommendedName>
        <fullName evidence="7">Integrin</fullName>
    </recommendedName>
</protein>
<gene>
    <name evidence="5" type="ORF">DLM75_10355</name>
</gene>
<evidence type="ECO:0000313" key="6">
    <source>
        <dbReference type="Proteomes" id="UP000265798"/>
    </source>
</evidence>
<dbReference type="GO" id="GO:0016020">
    <property type="term" value="C:membrane"/>
    <property type="evidence" value="ECO:0007669"/>
    <property type="project" value="InterPro"/>
</dbReference>
<dbReference type="GO" id="GO:0005509">
    <property type="term" value="F:calcium ion binding"/>
    <property type="evidence" value="ECO:0007669"/>
    <property type="project" value="InterPro"/>
</dbReference>
<dbReference type="InterPro" id="IPR015919">
    <property type="entry name" value="Cadherin-like_sf"/>
</dbReference>
<evidence type="ECO:0000313" key="5">
    <source>
        <dbReference type="EMBL" id="RHX90775.1"/>
    </source>
</evidence>
<keyword evidence="3" id="KW-0325">Glycoprotein</keyword>
<dbReference type="Proteomes" id="UP000265798">
    <property type="component" value="Unassembled WGS sequence"/>
</dbReference>
<dbReference type="SUPFAM" id="SSF49313">
    <property type="entry name" value="Cadherin-like"/>
    <property type="match status" value="1"/>
</dbReference>
<dbReference type="PANTHER" id="PTHR36220">
    <property type="entry name" value="UNNAMED PRODUCT"/>
    <property type="match status" value="1"/>
</dbReference>
<dbReference type="Gene3D" id="2.130.10.130">
    <property type="entry name" value="Integrin alpha, N-terminal"/>
    <property type="match status" value="2"/>
</dbReference>
<name>A0A396Z802_9LEPT</name>
<evidence type="ECO:0000256" key="3">
    <source>
        <dbReference type="ARBA" id="ARBA00023180"/>
    </source>
</evidence>
<dbReference type="InterPro" id="IPR013519">
    <property type="entry name" value="Int_alpha_beta-p"/>
</dbReference>
<evidence type="ECO:0008006" key="7">
    <source>
        <dbReference type="Google" id="ProtNLM"/>
    </source>
</evidence>
<proteinExistence type="predicted"/>
<dbReference type="Gene3D" id="2.60.40.10">
    <property type="entry name" value="Immunoglobulins"/>
    <property type="match status" value="1"/>
</dbReference>
<dbReference type="InterPro" id="IPR028994">
    <property type="entry name" value="Integrin_alpha_N"/>
</dbReference>
<dbReference type="RefSeq" id="WP_118968418.1">
    <property type="nucleotide sequence ID" value="NZ_QHCT01000002.1"/>
</dbReference>
<dbReference type="PROSITE" id="PS51257">
    <property type="entry name" value="PROKAR_LIPOPROTEIN"/>
    <property type="match status" value="1"/>
</dbReference>
<feature type="compositionally biased region" description="Polar residues" evidence="4">
    <location>
        <begin position="413"/>
        <end position="432"/>
    </location>
</feature>
<comment type="caution">
    <text evidence="5">The sequence shown here is derived from an EMBL/GenBank/DDBJ whole genome shotgun (WGS) entry which is preliminary data.</text>
</comment>
<dbReference type="OrthoDB" id="9782766at2"/>
<reference evidence="6" key="1">
    <citation type="submission" date="2018-05" db="EMBL/GenBank/DDBJ databases">
        <title>Leptospira yasudae sp. nov. and Leptospira stimsonii sp. nov., two pathogenic species of the genus Leptospira isolated from environmental sources.</title>
        <authorList>
            <person name="Casanovas-Massana A."/>
            <person name="Hamond C."/>
            <person name="Santos L.A."/>
            <person name="Hacker K.P."/>
            <person name="Balassiano I."/>
            <person name="Medeiros M.A."/>
            <person name="Reis M.G."/>
            <person name="Ko A.I."/>
            <person name="Wunder E.A."/>
        </authorList>
    </citation>
    <scope>NUCLEOTIDE SEQUENCE [LARGE SCALE GENOMIC DNA]</scope>
    <source>
        <strain evidence="6">Yale</strain>
    </source>
</reference>
<dbReference type="SMART" id="SM00191">
    <property type="entry name" value="Int_alpha"/>
    <property type="match status" value="3"/>
</dbReference>
<accession>A0A396Z802</accession>
<dbReference type="InterPro" id="IPR013517">
    <property type="entry name" value="FG-GAP"/>
</dbReference>
<dbReference type="Pfam" id="PF05345">
    <property type="entry name" value="He_PIG"/>
    <property type="match status" value="1"/>
</dbReference>
<feature type="region of interest" description="Disordered" evidence="4">
    <location>
        <begin position="409"/>
        <end position="432"/>
    </location>
</feature>
<sequence>MKLVFWDQPVSRLLLAVLSFGILSGFLSGCLHNESSQDTLVLLGNPISDSLPNTESSSPILPNVSYSNTSLLFVKNTAILPVVPVANGNPTTFSISPSLPSGLTWNSSTGEIAGTPTSAQNSSSYTITASNTNGSNSTTIDITIQALDSFWGAYLKAPNAENIAGNGDSFGIKVAVSGDTMVVGAPGEDSNQTTITNTPGPFLSSMTDNDGAANSGAVYVFRRVGSSWVLEAYLKAPNAESQDAFGTSVAISGDTIVVGSNSEDSNVNTVVNAPNPGLTPVGDNDSAPNSGAAYVFRRSGTTWAWEAYLKAPNSGSTNQFGNLVAISGDTIVVSAIYEDSDQSSITNAPSTFVSNTNATDSGAAYVYQRTGSNWAFQSYLKAPNAEAFDNFGSSLAISEDSNTIAVGAKGERSNQTTISDSSDPNLTPTADNDTFPLGSGSGAVYVFTKSGSNWSWQAYIKSPNNEASDQFGISLSLSGNRIVVGAAGEDSSLGTILNAPDPSLTPALDNDSAANSGAAYVFVRSGTTWSWEAYLKAPNAENFSASGDGFGTTVSILGDMIVVGATGEDSSLPSLINSPSAFPTATSDNDGALNSGAVYVFHRSSSGWNLQSYIKAPNTENVSGSGDTFGTSIGISNDCIIVGANGEDSSQALNFFNPSTPPNAASDDDTALNSGAVYTFDR</sequence>
<evidence type="ECO:0000256" key="4">
    <source>
        <dbReference type="SAM" id="MobiDB-lite"/>
    </source>
</evidence>
<keyword evidence="2" id="KW-0677">Repeat</keyword>
<organism evidence="5 6">
    <name type="scientific">Leptospira stimsonii</name>
    <dbReference type="NCBI Taxonomy" id="2202203"/>
    <lineage>
        <taxon>Bacteria</taxon>
        <taxon>Pseudomonadati</taxon>
        <taxon>Spirochaetota</taxon>
        <taxon>Spirochaetia</taxon>
        <taxon>Leptospirales</taxon>
        <taxon>Leptospiraceae</taxon>
        <taxon>Leptospira</taxon>
    </lineage>
</organism>
<evidence type="ECO:0000256" key="2">
    <source>
        <dbReference type="ARBA" id="ARBA00022737"/>
    </source>
</evidence>
<dbReference type="PANTHER" id="PTHR36220:SF1">
    <property type="entry name" value="GAMMA TUBULIN COMPLEX COMPONENT C-TERMINAL DOMAIN-CONTAINING PROTEIN"/>
    <property type="match status" value="1"/>
</dbReference>
<keyword evidence="1" id="KW-0732">Signal</keyword>